<reference evidence="1 2" key="1">
    <citation type="journal article" date="2024" name="BMC Biol.">
        <title>Comparative genomics of Ascetosporea gives new insight into the evolutionary basis for animal parasitism in Rhizaria.</title>
        <authorList>
            <person name="Hiltunen Thoren M."/>
            <person name="Onut-Brannstrom I."/>
            <person name="Alfjorden A."/>
            <person name="Peckova H."/>
            <person name="Swords F."/>
            <person name="Hooper C."/>
            <person name="Holzer A.S."/>
            <person name="Bass D."/>
            <person name="Burki F."/>
        </authorList>
    </citation>
    <scope>NUCLEOTIDE SEQUENCE [LARGE SCALE GENOMIC DNA]</scope>
    <source>
        <strain evidence="1">20-A016</strain>
    </source>
</reference>
<comment type="caution">
    <text evidence="1">The sequence shown here is derived from an EMBL/GenBank/DDBJ whole genome shotgun (WGS) entry which is preliminary data.</text>
</comment>
<organism evidence="1 2">
    <name type="scientific">Bonamia ostreae</name>
    <dbReference type="NCBI Taxonomy" id="126728"/>
    <lineage>
        <taxon>Eukaryota</taxon>
        <taxon>Sar</taxon>
        <taxon>Rhizaria</taxon>
        <taxon>Endomyxa</taxon>
        <taxon>Ascetosporea</taxon>
        <taxon>Haplosporida</taxon>
        <taxon>Bonamia</taxon>
    </lineage>
</organism>
<accession>A0ABV2AE11</accession>
<dbReference type="EMBL" id="JBDODL010000001">
    <property type="protein sequence ID" value="MES1917970.1"/>
    <property type="molecule type" value="Genomic_DNA"/>
</dbReference>
<name>A0ABV2AE11_9EUKA</name>
<dbReference type="Proteomes" id="UP001439008">
    <property type="component" value="Unassembled WGS sequence"/>
</dbReference>
<protein>
    <submittedName>
        <fullName evidence="1">Uncharacterized protein</fullName>
    </submittedName>
</protein>
<proteinExistence type="predicted"/>
<gene>
    <name evidence="1" type="ORF">MHBO_000007</name>
</gene>
<keyword evidence="2" id="KW-1185">Reference proteome</keyword>
<evidence type="ECO:0000313" key="1">
    <source>
        <dbReference type="EMBL" id="MES1917970.1"/>
    </source>
</evidence>
<sequence length="304" mass="34677">MKGTEPDTFVNLNQSPFDFNDALRKLSGDLIELFPTYKKIYKLTLQLCNSPISDSVINKLMSSFQRASKTMGGSTNFTIVQFVENGPKPIFLNNLLKMLNTQSAIYVPKIHFFPNSKSKEKFELISKNVVIDILCNSVVALEARHGIFTPDGSREAYLNSIKAAHQLSVHAKDIFDEAKLALQKKQKTIGQEEQDLVESELAVCGVKRVKTRKFQPSSHLYYKKYRGLAIVKDVVQNIKIFSNRDHKLLIESDRDALMICLSQLKDNASVIDHRYFISELSSVIDGHKEMTCIRFVYDITRFRD</sequence>
<evidence type="ECO:0000313" key="2">
    <source>
        <dbReference type="Proteomes" id="UP001439008"/>
    </source>
</evidence>